<feature type="region of interest" description="Disordered" evidence="1">
    <location>
        <begin position="58"/>
        <end position="78"/>
    </location>
</feature>
<comment type="caution">
    <text evidence="2">The sequence shown here is derived from an EMBL/GenBank/DDBJ whole genome shotgun (WGS) entry which is preliminary data.</text>
</comment>
<sequence>MIPLIEGSVDRTPAVLLSHPTQPIFSATAIHRNVARHQETHFQGLGRSWELSVPQWSSQPNILSDRPETLGTGHDTLS</sequence>
<evidence type="ECO:0000313" key="3">
    <source>
        <dbReference type="Proteomes" id="UP001187192"/>
    </source>
</evidence>
<evidence type="ECO:0000256" key="1">
    <source>
        <dbReference type="SAM" id="MobiDB-lite"/>
    </source>
</evidence>
<reference evidence="2" key="1">
    <citation type="submission" date="2023-07" db="EMBL/GenBank/DDBJ databases">
        <title>draft genome sequence of fig (Ficus carica).</title>
        <authorList>
            <person name="Takahashi T."/>
            <person name="Nishimura K."/>
        </authorList>
    </citation>
    <scope>NUCLEOTIDE SEQUENCE</scope>
</reference>
<dbReference type="Proteomes" id="UP001187192">
    <property type="component" value="Unassembled WGS sequence"/>
</dbReference>
<keyword evidence="3" id="KW-1185">Reference proteome</keyword>
<dbReference type="AlphaFoldDB" id="A0AA88AM80"/>
<name>A0AA88AM80_FICCA</name>
<dbReference type="EMBL" id="BTGU01000057">
    <property type="protein sequence ID" value="GMN55414.1"/>
    <property type="molecule type" value="Genomic_DNA"/>
</dbReference>
<organism evidence="2 3">
    <name type="scientific">Ficus carica</name>
    <name type="common">Common fig</name>
    <dbReference type="NCBI Taxonomy" id="3494"/>
    <lineage>
        <taxon>Eukaryota</taxon>
        <taxon>Viridiplantae</taxon>
        <taxon>Streptophyta</taxon>
        <taxon>Embryophyta</taxon>
        <taxon>Tracheophyta</taxon>
        <taxon>Spermatophyta</taxon>
        <taxon>Magnoliopsida</taxon>
        <taxon>eudicotyledons</taxon>
        <taxon>Gunneridae</taxon>
        <taxon>Pentapetalae</taxon>
        <taxon>rosids</taxon>
        <taxon>fabids</taxon>
        <taxon>Rosales</taxon>
        <taxon>Moraceae</taxon>
        <taxon>Ficeae</taxon>
        <taxon>Ficus</taxon>
    </lineage>
</organism>
<gene>
    <name evidence="2" type="ORF">TIFTF001_024534</name>
</gene>
<protein>
    <submittedName>
        <fullName evidence="2">Uncharacterized protein</fullName>
    </submittedName>
</protein>
<evidence type="ECO:0000313" key="2">
    <source>
        <dbReference type="EMBL" id="GMN55414.1"/>
    </source>
</evidence>
<proteinExistence type="predicted"/>
<accession>A0AA88AM80</accession>